<dbReference type="SMART" id="SM00138">
    <property type="entry name" value="MeTrc"/>
    <property type="match status" value="1"/>
</dbReference>
<comment type="caution">
    <text evidence="7">The sequence shown here is derived from an EMBL/GenBank/DDBJ whole genome shotgun (WGS) entry which is preliminary data.</text>
</comment>
<evidence type="ECO:0000256" key="5">
    <source>
        <dbReference type="ARBA" id="ARBA00022691"/>
    </source>
</evidence>
<dbReference type="InterPro" id="IPR029063">
    <property type="entry name" value="SAM-dependent_MTases_sf"/>
</dbReference>
<dbReference type="InterPro" id="IPR000780">
    <property type="entry name" value="CheR_MeTrfase"/>
</dbReference>
<evidence type="ECO:0000259" key="6">
    <source>
        <dbReference type="PROSITE" id="PS50123"/>
    </source>
</evidence>
<dbReference type="InterPro" id="IPR022642">
    <property type="entry name" value="CheR_C"/>
</dbReference>
<dbReference type="EMBL" id="JBHLSW010000007">
    <property type="protein sequence ID" value="MFC0634261.1"/>
    <property type="molecule type" value="Genomic_DNA"/>
</dbReference>
<dbReference type="GO" id="GO:0008168">
    <property type="term" value="F:methyltransferase activity"/>
    <property type="evidence" value="ECO:0007669"/>
    <property type="project" value="UniProtKB-KW"/>
</dbReference>
<accession>A0ABV6R3R3</accession>
<evidence type="ECO:0000256" key="3">
    <source>
        <dbReference type="ARBA" id="ARBA00022603"/>
    </source>
</evidence>
<comment type="catalytic activity">
    <reaction evidence="1">
        <text>L-glutamyl-[protein] + S-adenosyl-L-methionine = [protein]-L-glutamate 5-O-methyl ester + S-adenosyl-L-homocysteine</text>
        <dbReference type="Rhea" id="RHEA:24452"/>
        <dbReference type="Rhea" id="RHEA-COMP:10208"/>
        <dbReference type="Rhea" id="RHEA-COMP:10311"/>
        <dbReference type="ChEBI" id="CHEBI:29973"/>
        <dbReference type="ChEBI" id="CHEBI:57856"/>
        <dbReference type="ChEBI" id="CHEBI:59789"/>
        <dbReference type="ChEBI" id="CHEBI:82795"/>
        <dbReference type="EC" id="2.1.1.80"/>
    </reaction>
</comment>
<dbReference type="RefSeq" id="WP_376836278.1">
    <property type="nucleotide sequence ID" value="NZ_JBHLSW010000007.1"/>
</dbReference>
<protein>
    <recommendedName>
        <fullName evidence="2">protein-glutamate O-methyltransferase</fullName>
        <ecNumber evidence="2">2.1.1.80</ecNumber>
    </recommendedName>
</protein>
<organism evidence="7 8">
    <name type="scientific">Brevundimonas balnearis</name>
    <dbReference type="NCBI Taxonomy" id="1572858"/>
    <lineage>
        <taxon>Bacteria</taxon>
        <taxon>Pseudomonadati</taxon>
        <taxon>Pseudomonadota</taxon>
        <taxon>Alphaproteobacteria</taxon>
        <taxon>Caulobacterales</taxon>
        <taxon>Caulobacteraceae</taxon>
        <taxon>Brevundimonas</taxon>
    </lineage>
</organism>
<keyword evidence="3 7" id="KW-0489">Methyltransferase</keyword>
<dbReference type="EC" id="2.1.1.80" evidence="2"/>
<evidence type="ECO:0000256" key="2">
    <source>
        <dbReference type="ARBA" id="ARBA00012534"/>
    </source>
</evidence>
<gene>
    <name evidence="7" type="ORF">ACFFGE_10285</name>
</gene>
<feature type="domain" description="CheR-type methyltransferase" evidence="6">
    <location>
        <begin position="1"/>
        <end position="272"/>
    </location>
</feature>
<dbReference type="Gene3D" id="1.10.155.10">
    <property type="entry name" value="Chemotaxis receptor methyltransferase CheR, N-terminal domain"/>
    <property type="match status" value="1"/>
</dbReference>
<dbReference type="Pfam" id="PF01739">
    <property type="entry name" value="CheR"/>
    <property type="match status" value="1"/>
</dbReference>
<name>A0ABV6R3R3_9CAUL</name>
<evidence type="ECO:0000256" key="4">
    <source>
        <dbReference type="ARBA" id="ARBA00022679"/>
    </source>
</evidence>
<dbReference type="Proteomes" id="UP001589906">
    <property type="component" value="Unassembled WGS sequence"/>
</dbReference>
<dbReference type="InterPro" id="IPR050903">
    <property type="entry name" value="Bact_Chemotaxis_MeTrfase"/>
</dbReference>
<sequence length="272" mass="29942">MRAEDFERLQALVASRAGYRLTRARMHLAAHRLGPVARREGFETIDALMDAVWSRPVGALGWAVIEAMLNLETWFRRDRSAYQTLEAELLPALARARGGGRRLRLLSAGCATGQEAYSLAIACAEAGVAAEIVGVDLSHAAIERARAGAYSPFEIQRGLSARLMLTYFDKAGELWRATRRLRDDIRFERENLLDAGAPGGGFDIVLCRHVLSDMEPGRRTQLLDRLDAELAEDGCLFLAPNERVESDTVAFRAVAGRRGLYVKGTSSARRAA</sequence>
<dbReference type="PROSITE" id="PS50123">
    <property type="entry name" value="CHER"/>
    <property type="match status" value="1"/>
</dbReference>
<dbReference type="PANTHER" id="PTHR24422">
    <property type="entry name" value="CHEMOTAXIS PROTEIN METHYLTRANSFERASE"/>
    <property type="match status" value="1"/>
</dbReference>
<evidence type="ECO:0000313" key="7">
    <source>
        <dbReference type="EMBL" id="MFC0634261.1"/>
    </source>
</evidence>
<dbReference type="GO" id="GO:0032259">
    <property type="term" value="P:methylation"/>
    <property type="evidence" value="ECO:0007669"/>
    <property type="project" value="UniProtKB-KW"/>
</dbReference>
<keyword evidence="8" id="KW-1185">Reference proteome</keyword>
<keyword evidence="5" id="KW-0949">S-adenosyl-L-methionine</keyword>
<proteinExistence type="predicted"/>
<dbReference type="InterPro" id="IPR036804">
    <property type="entry name" value="CheR_N_sf"/>
</dbReference>
<reference evidence="7 8" key="1">
    <citation type="submission" date="2024-09" db="EMBL/GenBank/DDBJ databases">
        <authorList>
            <person name="Sun Q."/>
            <person name="Mori K."/>
        </authorList>
    </citation>
    <scope>NUCLEOTIDE SEQUENCE [LARGE SCALE GENOMIC DNA]</scope>
    <source>
        <strain evidence="7 8">NCAIM B.02621</strain>
    </source>
</reference>
<dbReference type="PANTHER" id="PTHR24422:SF21">
    <property type="entry name" value="CHEMOTAXIS PROTEIN METHYLTRANSFERASE 1"/>
    <property type="match status" value="1"/>
</dbReference>
<evidence type="ECO:0000313" key="8">
    <source>
        <dbReference type="Proteomes" id="UP001589906"/>
    </source>
</evidence>
<keyword evidence="4" id="KW-0808">Transferase</keyword>
<dbReference type="Gene3D" id="3.40.50.150">
    <property type="entry name" value="Vaccinia Virus protein VP39"/>
    <property type="match status" value="1"/>
</dbReference>
<evidence type="ECO:0000256" key="1">
    <source>
        <dbReference type="ARBA" id="ARBA00001541"/>
    </source>
</evidence>
<dbReference type="SUPFAM" id="SSF53335">
    <property type="entry name" value="S-adenosyl-L-methionine-dependent methyltransferases"/>
    <property type="match status" value="1"/>
</dbReference>
<dbReference type="SUPFAM" id="SSF47757">
    <property type="entry name" value="Chemotaxis receptor methyltransferase CheR, N-terminal domain"/>
    <property type="match status" value="1"/>
</dbReference>
<dbReference type="PRINTS" id="PR00996">
    <property type="entry name" value="CHERMTFRASE"/>
</dbReference>